<evidence type="ECO:0000259" key="13">
    <source>
        <dbReference type="PROSITE" id="PS50172"/>
    </source>
</evidence>
<keyword evidence="8 11" id="KW-0234">DNA repair</keyword>
<dbReference type="PROSITE" id="PS50172">
    <property type="entry name" value="BRCT"/>
    <property type="match status" value="1"/>
</dbReference>
<proteinExistence type="inferred from homology"/>
<dbReference type="SUPFAM" id="SSF81301">
    <property type="entry name" value="Nucleotidyltransferase"/>
    <property type="match status" value="1"/>
</dbReference>
<dbReference type="Pfam" id="PF14791">
    <property type="entry name" value="DNA_pol_B_thumb"/>
    <property type="match status" value="1"/>
</dbReference>
<keyword evidence="15" id="KW-1185">Reference proteome</keyword>
<dbReference type="OrthoDB" id="205514at2759"/>
<evidence type="ECO:0000256" key="2">
    <source>
        <dbReference type="ARBA" id="ARBA00008323"/>
    </source>
</evidence>
<dbReference type="InterPro" id="IPR001357">
    <property type="entry name" value="BRCT_dom"/>
</dbReference>
<feature type="compositionally biased region" description="Basic residues" evidence="12">
    <location>
        <begin position="77"/>
        <end position="95"/>
    </location>
</feature>
<dbReference type="SUPFAM" id="SSF81585">
    <property type="entry name" value="PsbU/PolX domain-like"/>
    <property type="match status" value="1"/>
</dbReference>
<dbReference type="Gene3D" id="1.10.150.110">
    <property type="entry name" value="DNA polymerase beta, N-terminal domain-like"/>
    <property type="match status" value="1"/>
</dbReference>
<dbReference type="InterPro" id="IPR002054">
    <property type="entry name" value="DNA-dir_DNA_pol_X"/>
</dbReference>
<dbReference type="InterPro" id="IPR029398">
    <property type="entry name" value="PolB_thumb"/>
</dbReference>
<dbReference type="InterPro" id="IPR019843">
    <property type="entry name" value="DNA_pol-X_BS"/>
</dbReference>
<dbReference type="InterPro" id="IPR010996">
    <property type="entry name" value="HHH_MUS81"/>
</dbReference>
<feature type="domain" description="BRCT" evidence="13">
    <location>
        <begin position="168"/>
        <end position="193"/>
    </location>
</feature>
<dbReference type="FunFam" id="3.30.210.10:FF:000005">
    <property type="entry name" value="DNA polymerase IV"/>
    <property type="match status" value="1"/>
</dbReference>
<keyword evidence="6 11" id="KW-0227">DNA damage</keyword>
<dbReference type="PANTHER" id="PTHR11276:SF29">
    <property type="entry name" value="DNA POLYMERASE TYPE-X FAMILY PROTEIN POL4"/>
    <property type="match status" value="1"/>
</dbReference>
<dbReference type="GO" id="GO:0046872">
    <property type="term" value="F:metal ion binding"/>
    <property type="evidence" value="ECO:0007669"/>
    <property type="project" value="UniProtKB-UniRule"/>
</dbReference>
<evidence type="ECO:0000256" key="7">
    <source>
        <dbReference type="ARBA" id="ARBA00022932"/>
    </source>
</evidence>
<evidence type="ECO:0000256" key="10">
    <source>
        <dbReference type="ARBA" id="ARBA00049244"/>
    </source>
</evidence>
<keyword evidence="9 11" id="KW-0539">Nucleus</keyword>
<keyword evidence="7 11" id="KW-0239">DNA-directed DNA polymerase</keyword>
<organism evidence="14 15">
    <name type="scientific">Coleophoma crateriformis</name>
    <dbReference type="NCBI Taxonomy" id="565419"/>
    <lineage>
        <taxon>Eukaryota</taxon>
        <taxon>Fungi</taxon>
        <taxon>Dikarya</taxon>
        <taxon>Ascomycota</taxon>
        <taxon>Pezizomycotina</taxon>
        <taxon>Leotiomycetes</taxon>
        <taxon>Helotiales</taxon>
        <taxon>Dermateaceae</taxon>
        <taxon>Coleophoma</taxon>
    </lineage>
</organism>
<dbReference type="SMART" id="SM00483">
    <property type="entry name" value="POLXc"/>
    <property type="match status" value="1"/>
</dbReference>
<dbReference type="InterPro" id="IPR028207">
    <property type="entry name" value="DNA_pol_B_palm_palm"/>
</dbReference>
<dbReference type="FunFam" id="1.10.150.20:FF:000010">
    <property type="entry name" value="DNA polymerase lambda"/>
    <property type="match status" value="1"/>
</dbReference>
<evidence type="ECO:0000256" key="1">
    <source>
        <dbReference type="ARBA" id="ARBA00004123"/>
    </source>
</evidence>
<dbReference type="InterPro" id="IPR002008">
    <property type="entry name" value="DNA_pol_X_beta-like"/>
</dbReference>
<dbReference type="GO" id="GO:0003887">
    <property type="term" value="F:DNA-directed DNA polymerase activity"/>
    <property type="evidence" value="ECO:0007669"/>
    <property type="project" value="UniProtKB-UniRule"/>
</dbReference>
<dbReference type="PRINTS" id="PR00869">
    <property type="entry name" value="DNAPOLX"/>
</dbReference>
<dbReference type="CDD" id="cd00141">
    <property type="entry name" value="NT_POLXc"/>
    <property type="match status" value="1"/>
</dbReference>
<evidence type="ECO:0000256" key="8">
    <source>
        <dbReference type="ARBA" id="ARBA00023204"/>
    </source>
</evidence>
<accession>A0A3D8QUF9</accession>
<dbReference type="GO" id="GO:0003677">
    <property type="term" value="F:DNA binding"/>
    <property type="evidence" value="ECO:0007669"/>
    <property type="project" value="UniProtKB-UniRule"/>
</dbReference>
<evidence type="ECO:0000256" key="3">
    <source>
        <dbReference type="ARBA" id="ARBA00022679"/>
    </source>
</evidence>
<dbReference type="SUPFAM" id="SSF47802">
    <property type="entry name" value="DNA polymerase beta, N-terminal domain-like"/>
    <property type="match status" value="1"/>
</dbReference>
<dbReference type="FunFam" id="1.10.150.110:FF:000005">
    <property type="entry name" value="DNA polymerase POL4"/>
    <property type="match status" value="1"/>
</dbReference>
<keyword evidence="3 11" id="KW-0808">Transferase</keyword>
<dbReference type="GO" id="GO:0005634">
    <property type="term" value="C:nucleus"/>
    <property type="evidence" value="ECO:0007669"/>
    <property type="project" value="UniProtKB-SubCell"/>
</dbReference>
<dbReference type="Proteomes" id="UP000256328">
    <property type="component" value="Unassembled WGS sequence"/>
</dbReference>
<dbReference type="EMBL" id="PDLN01000015">
    <property type="protein sequence ID" value="RDW65407.1"/>
    <property type="molecule type" value="Genomic_DNA"/>
</dbReference>
<reference evidence="14 15" key="1">
    <citation type="journal article" date="2018" name="IMA Fungus">
        <title>IMA Genome-F 9: Draft genome sequence of Annulohypoxylon stygium, Aspergillus mulundensis, Berkeleyomyces basicola (syn. Thielaviopsis basicola), Ceratocystis smalleyi, two Cercospora beticola strains, Coleophoma cylindrospora, Fusarium fracticaudum, Phialophora cf. hyalina, and Morchella septimelata.</title>
        <authorList>
            <person name="Wingfield B.D."/>
            <person name="Bills G.F."/>
            <person name="Dong Y."/>
            <person name="Huang W."/>
            <person name="Nel W.J."/>
            <person name="Swalarsk-Parry B.S."/>
            <person name="Vaghefi N."/>
            <person name="Wilken P.M."/>
            <person name="An Z."/>
            <person name="de Beer Z.W."/>
            <person name="De Vos L."/>
            <person name="Chen L."/>
            <person name="Duong T.A."/>
            <person name="Gao Y."/>
            <person name="Hammerbacher A."/>
            <person name="Kikkert J.R."/>
            <person name="Li Y."/>
            <person name="Li H."/>
            <person name="Li K."/>
            <person name="Li Q."/>
            <person name="Liu X."/>
            <person name="Ma X."/>
            <person name="Naidoo K."/>
            <person name="Pethybridge S.J."/>
            <person name="Sun J."/>
            <person name="Steenkamp E.T."/>
            <person name="van der Nest M.A."/>
            <person name="van Wyk S."/>
            <person name="Wingfield M.J."/>
            <person name="Xiong C."/>
            <person name="Yue Q."/>
            <person name="Zhang X."/>
        </authorList>
    </citation>
    <scope>NUCLEOTIDE SEQUENCE [LARGE SCALE GENOMIC DNA]</scope>
    <source>
        <strain evidence="14 15">BP5796</strain>
    </source>
</reference>
<sequence>MALNFPRIFLLKHRIPARERLELEAAIGAPPLVWAIKEAQIVLGVVPTKERAEFELRKEKVWTEEVTRHEPVVTGATRKRKRKDAPPATKHRRVRGREDVTATETITIDSSTESEAEAIVERTSHQSQTSKPPSWPNEGANGPTLPEDVSSPVTLDEEETELVRDDTIKVVKLEWYRDSVTAGRVLPITKYLIYEGRVRPRPQSEPDAPKSTTIPRSEKLLLRARADALYVDKSDVSKNWNHGQKSSEVSVTRPTHLLHQTTSEHEQSFKLPPIPDFLHTRYSCQRPTPLHSPNDPFLRQLKKIKQARILNDDKTGVRAYSTAIASIAAYPYTLTSVEEIYHLPGCGDKYAAVFREWKETGRVQEADLIDADPRMQVLNEFWNIWGVGDKGALSLYNKGYRTLDDIVEQEWNQLSRVQQIGLKYYDEFLQKIPRAEVEAIGTKILEYANKLHKGFEMVIVGGYRRGNMECGDVDVVLSHPDEKATLFFLPDLTSKLEQHGWITMNLIESVKNSERGQEPVSWKGNSEGTGLAGGGFDTLDKSYVVWQDPDWPTKESDLARNPKAKNPNVHRRVDIIISPWKTAGCAVIGWSGGTTFERDLRWYCKYEKKWKFDSSGVRNRADGRWVDVEDCPGNLLAKEKRAFERLGLIWREPTERCTG</sequence>
<dbReference type="Pfam" id="PF14716">
    <property type="entry name" value="HHH_8"/>
    <property type="match status" value="1"/>
</dbReference>
<feature type="region of interest" description="Disordered" evidence="12">
    <location>
        <begin position="74"/>
        <end position="160"/>
    </location>
</feature>
<keyword evidence="4 11" id="KW-0548">Nucleotidyltransferase</keyword>
<dbReference type="InterPro" id="IPR037160">
    <property type="entry name" value="DNA_Pol_thumb_sf"/>
</dbReference>
<keyword evidence="5" id="KW-0479">Metal-binding</keyword>
<dbReference type="Pfam" id="PF10391">
    <property type="entry name" value="DNA_pol_lambd_f"/>
    <property type="match status" value="1"/>
</dbReference>
<dbReference type="InterPro" id="IPR022312">
    <property type="entry name" value="DNA_pol_X"/>
</dbReference>
<dbReference type="Gene3D" id="3.30.460.10">
    <property type="entry name" value="Beta Polymerase, domain 2"/>
    <property type="match status" value="1"/>
</dbReference>
<dbReference type="PANTHER" id="PTHR11276">
    <property type="entry name" value="DNA POLYMERASE TYPE-X FAMILY MEMBER"/>
    <property type="match status" value="1"/>
</dbReference>
<name>A0A3D8QUF9_9HELO</name>
<comment type="function">
    <text evidence="11">DNA polymerase that functions in several pathways of DNA repair. Involved in base excision repair (BER) responsible for repair of lesions that give rise to abasic (AP) sites in DNA. Also contributes to DNA double-strand break repair by non-homologous end joining and homologous recombination. Has both template-dependent and template-independent (terminal transferase) DNA polymerase activities. Has also a 5'-deoxyribose-5-phosphate lyase (dRP lyase) activity.</text>
</comment>
<dbReference type="GO" id="GO:0006303">
    <property type="term" value="P:double-strand break repair via nonhomologous end joining"/>
    <property type="evidence" value="ECO:0007669"/>
    <property type="project" value="TreeGrafter"/>
</dbReference>
<evidence type="ECO:0000256" key="12">
    <source>
        <dbReference type="SAM" id="MobiDB-lite"/>
    </source>
</evidence>
<dbReference type="Gene3D" id="3.30.210.10">
    <property type="entry name" value="DNA polymerase, thumb domain"/>
    <property type="match status" value="1"/>
</dbReference>
<dbReference type="PROSITE" id="PS00522">
    <property type="entry name" value="DNA_POLYMERASE_X"/>
    <property type="match status" value="1"/>
</dbReference>
<comment type="catalytic activity">
    <reaction evidence="10 11">
        <text>DNA(n) + a 2'-deoxyribonucleoside 5'-triphosphate = DNA(n+1) + diphosphate</text>
        <dbReference type="Rhea" id="RHEA:22508"/>
        <dbReference type="Rhea" id="RHEA-COMP:17339"/>
        <dbReference type="Rhea" id="RHEA-COMP:17340"/>
        <dbReference type="ChEBI" id="CHEBI:33019"/>
        <dbReference type="ChEBI" id="CHEBI:61560"/>
        <dbReference type="ChEBI" id="CHEBI:173112"/>
        <dbReference type="EC" id="2.7.7.7"/>
    </reaction>
</comment>
<evidence type="ECO:0000256" key="6">
    <source>
        <dbReference type="ARBA" id="ARBA00022763"/>
    </source>
</evidence>
<dbReference type="InterPro" id="IPR018944">
    <property type="entry name" value="DNA_pol_lambd_fingers_domain"/>
</dbReference>
<dbReference type="PRINTS" id="PR00870">
    <property type="entry name" value="DNAPOLXBETA"/>
</dbReference>
<dbReference type="AlphaFoldDB" id="A0A3D8QUF9"/>
<evidence type="ECO:0000313" key="15">
    <source>
        <dbReference type="Proteomes" id="UP000256328"/>
    </source>
</evidence>
<comment type="similarity">
    <text evidence="2 11">Belongs to the DNA polymerase type-X family.</text>
</comment>
<evidence type="ECO:0000256" key="5">
    <source>
        <dbReference type="ARBA" id="ARBA00022723"/>
    </source>
</evidence>
<evidence type="ECO:0000313" key="14">
    <source>
        <dbReference type="EMBL" id="RDW65407.1"/>
    </source>
</evidence>
<dbReference type="Pfam" id="PF14792">
    <property type="entry name" value="DNA_pol_B_palm"/>
    <property type="match status" value="1"/>
</dbReference>
<comment type="subcellular location">
    <subcellularLocation>
        <location evidence="1 11">Nucleus</location>
    </subcellularLocation>
</comment>
<dbReference type="InterPro" id="IPR027421">
    <property type="entry name" value="DNA_pol_lamdba_lyase_dom_sf"/>
</dbReference>
<gene>
    <name evidence="14" type="ORF">BP5796_10099</name>
</gene>
<comment type="caution">
    <text evidence="14">The sequence shown here is derived from an EMBL/GenBank/DDBJ whole genome shotgun (WGS) entry which is preliminary data.</text>
</comment>
<evidence type="ECO:0000256" key="4">
    <source>
        <dbReference type="ARBA" id="ARBA00022695"/>
    </source>
</evidence>
<evidence type="ECO:0000256" key="9">
    <source>
        <dbReference type="ARBA" id="ARBA00023242"/>
    </source>
</evidence>
<dbReference type="Gene3D" id="1.10.150.20">
    <property type="entry name" value="5' to 3' exonuclease, C-terminal subdomain"/>
    <property type="match status" value="1"/>
</dbReference>
<evidence type="ECO:0000256" key="11">
    <source>
        <dbReference type="RuleBase" id="RU366014"/>
    </source>
</evidence>
<feature type="compositionally biased region" description="Low complexity" evidence="12">
    <location>
        <begin position="102"/>
        <end position="111"/>
    </location>
</feature>
<protein>
    <recommendedName>
        <fullName evidence="11">DNA polymerase</fullName>
        <ecNumber evidence="11">2.7.7.7</ecNumber>
    </recommendedName>
</protein>
<dbReference type="InterPro" id="IPR043519">
    <property type="entry name" value="NT_sf"/>
</dbReference>
<dbReference type="EC" id="2.7.7.7" evidence="11"/>